<accession>A0A936YWC0</accession>
<evidence type="ECO:0000256" key="1">
    <source>
        <dbReference type="SAM" id="SignalP"/>
    </source>
</evidence>
<dbReference type="Proteomes" id="UP000599109">
    <property type="component" value="Unassembled WGS sequence"/>
</dbReference>
<feature type="chain" id="PRO_5037496654" description="Fibronectin type-III domain-containing protein" evidence="1">
    <location>
        <begin position="22"/>
        <end position="188"/>
    </location>
</feature>
<dbReference type="AlphaFoldDB" id="A0A936YWC0"/>
<evidence type="ECO:0000313" key="3">
    <source>
        <dbReference type="Proteomes" id="UP000599109"/>
    </source>
</evidence>
<dbReference type="RefSeq" id="WP_201672749.1">
    <property type="nucleotide sequence ID" value="NZ_JAEQNE010000001.1"/>
</dbReference>
<keyword evidence="1" id="KW-0732">Signal</keyword>
<keyword evidence="3" id="KW-1185">Reference proteome</keyword>
<proteinExistence type="predicted"/>
<evidence type="ECO:0000313" key="2">
    <source>
        <dbReference type="EMBL" id="MBL0390178.1"/>
    </source>
</evidence>
<sequence length="188" mass="20587">MLFALRALALLALHLPLAGCADVFFSLLEATSISSVSEKRVQLLPTSRGSGASGEVVIRYKDNKRDSAAQIQVHGLEPGAAYVLEMSDRPWCTSEEQAADPHEKLRSPPERALREAERAFREVSSVWQTDKDGAFSGKVPLSSAPENLWSTTIAVVRSVKVTPGDRTHRTACGKVEIKVLRKGSHWHT</sequence>
<feature type="signal peptide" evidence="1">
    <location>
        <begin position="1"/>
        <end position="21"/>
    </location>
</feature>
<gene>
    <name evidence="2" type="ORF">JJ685_03390</name>
</gene>
<protein>
    <recommendedName>
        <fullName evidence="4">Fibronectin type-III domain-containing protein</fullName>
    </recommendedName>
</protein>
<name>A0A936YWC0_9BURK</name>
<dbReference type="EMBL" id="JAEQNE010000001">
    <property type="protein sequence ID" value="MBL0390178.1"/>
    <property type="molecule type" value="Genomic_DNA"/>
</dbReference>
<reference evidence="2 3" key="1">
    <citation type="journal article" date="2017" name="Int. J. Syst. Evol. Microbiol.">
        <title>Ramlibacter monticola sp. nov., isolated from forest soil.</title>
        <authorList>
            <person name="Chaudhary D.K."/>
            <person name="Kim J."/>
        </authorList>
    </citation>
    <scope>NUCLEOTIDE SEQUENCE [LARGE SCALE GENOMIC DNA]</scope>
    <source>
        <strain evidence="2 3">KACC 19175</strain>
    </source>
</reference>
<comment type="caution">
    <text evidence="2">The sequence shown here is derived from an EMBL/GenBank/DDBJ whole genome shotgun (WGS) entry which is preliminary data.</text>
</comment>
<organism evidence="2 3">
    <name type="scientific">Ramlibacter monticola</name>
    <dbReference type="NCBI Taxonomy" id="1926872"/>
    <lineage>
        <taxon>Bacteria</taxon>
        <taxon>Pseudomonadati</taxon>
        <taxon>Pseudomonadota</taxon>
        <taxon>Betaproteobacteria</taxon>
        <taxon>Burkholderiales</taxon>
        <taxon>Comamonadaceae</taxon>
        <taxon>Ramlibacter</taxon>
    </lineage>
</organism>
<evidence type="ECO:0008006" key="4">
    <source>
        <dbReference type="Google" id="ProtNLM"/>
    </source>
</evidence>